<organism evidence="4 5">
    <name type="scientific">Huso huso</name>
    <name type="common">Beluga</name>
    <name type="synonym">Acipenser huso</name>
    <dbReference type="NCBI Taxonomy" id="61971"/>
    <lineage>
        <taxon>Eukaryota</taxon>
        <taxon>Metazoa</taxon>
        <taxon>Chordata</taxon>
        <taxon>Craniata</taxon>
        <taxon>Vertebrata</taxon>
        <taxon>Euteleostomi</taxon>
        <taxon>Actinopterygii</taxon>
        <taxon>Chondrostei</taxon>
        <taxon>Acipenseriformes</taxon>
        <taxon>Acipenseridae</taxon>
        <taxon>Huso</taxon>
    </lineage>
</organism>
<dbReference type="Proteomes" id="UP001369086">
    <property type="component" value="Unassembled WGS sequence"/>
</dbReference>
<reference evidence="4 5" key="1">
    <citation type="submission" date="2021-05" db="EMBL/GenBank/DDBJ databases">
        <authorList>
            <person name="Zahm M."/>
            <person name="Klopp C."/>
            <person name="Cabau C."/>
            <person name="Kuhl H."/>
            <person name="Suciu R."/>
            <person name="Ciorpac M."/>
            <person name="Holostenco D."/>
            <person name="Gessner J."/>
            <person name="Wuertz S."/>
            <person name="Hohne C."/>
            <person name="Stock M."/>
            <person name="Gislard M."/>
            <person name="Lluch J."/>
            <person name="Milhes M."/>
            <person name="Lampietro C."/>
            <person name="Lopez Roques C."/>
            <person name="Donnadieu C."/>
            <person name="Du K."/>
            <person name="Schartl M."/>
            <person name="Guiguen Y."/>
        </authorList>
    </citation>
    <scope>NUCLEOTIDE SEQUENCE [LARGE SCALE GENOMIC DNA]</scope>
    <source>
        <strain evidence="4">Hh-F2</strain>
        <tissue evidence="4">Blood</tissue>
    </source>
</reference>
<feature type="domain" description="Ig-like" evidence="3">
    <location>
        <begin position="122"/>
        <end position="237"/>
    </location>
</feature>
<dbReference type="SMART" id="SM00409">
    <property type="entry name" value="IG"/>
    <property type="match status" value="1"/>
</dbReference>
<dbReference type="Pfam" id="PF07686">
    <property type="entry name" value="V-set"/>
    <property type="match status" value="1"/>
</dbReference>
<keyword evidence="2" id="KW-1133">Transmembrane helix</keyword>
<keyword evidence="4" id="KW-0675">Receptor</keyword>
<proteinExistence type="predicted"/>
<dbReference type="InterPro" id="IPR007110">
    <property type="entry name" value="Ig-like_dom"/>
</dbReference>
<keyword evidence="5" id="KW-1185">Reference proteome</keyword>
<accession>A0ABR0YC24</accession>
<name>A0ABR0YC24_HUSHU</name>
<dbReference type="PANTHER" id="PTHR14334:SF1">
    <property type="entry name" value="B-CELL ANTIGEN RECEPTOR COMPLEX-ASSOCIATED PROTEIN ALPHA CHAIN"/>
    <property type="match status" value="1"/>
</dbReference>
<evidence type="ECO:0000313" key="4">
    <source>
        <dbReference type="EMBL" id="KAK6469750.1"/>
    </source>
</evidence>
<keyword evidence="1" id="KW-0393">Immunoglobulin domain</keyword>
<feature type="transmembrane region" description="Helical" evidence="2">
    <location>
        <begin position="263"/>
        <end position="284"/>
    </location>
</feature>
<comment type="caution">
    <text evidence="4">The sequence shown here is derived from an EMBL/GenBank/DDBJ whole genome shotgun (WGS) entry which is preliminary data.</text>
</comment>
<evidence type="ECO:0000259" key="3">
    <source>
        <dbReference type="PROSITE" id="PS50835"/>
    </source>
</evidence>
<evidence type="ECO:0000313" key="5">
    <source>
        <dbReference type="Proteomes" id="UP001369086"/>
    </source>
</evidence>
<dbReference type="InterPro" id="IPR013106">
    <property type="entry name" value="Ig_V-set"/>
</dbReference>
<keyword evidence="2" id="KW-0472">Membrane</keyword>
<dbReference type="SUPFAM" id="SSF48726">
    <property type="entry name" value="Immunoglobulin"/>
    <property type="match status" value="1"/>
</dbReference>
<sequence length="373" mass="41779">MTAATPFSDSNTAAGLAQKRVHQGAGALGCVPAAGLAPSCKWLRSVCHCSRTGSKACVTAAGLAQKRVSLQPGWLRSVCHCSRVAQKRVSLQPGGSEAQVQHTPGHQRSFTVPHSSIHRSIPTMTRGLLYLIAFFTAGLAKTAVEFSGEPHSHTAILGETITMTCLVHPKVRRSDLAWVKLWKPAGNRTETINMTDSDFVTVASNETASTLKMRDLKRNDSGLYQCVLREGANQQFSHGTYLRVIRPAPPKLLNMSEGAKNKLITAQGIILLLCVLLPGTVLLYQTKQRNMRNYEMKYNKEEEDNIYEVGPVCISLYRISMRRDQSVSLYRISMRRDQSVYLYRISMRRDQSVYLYRISMRRDQSVYLYIEYL</sequence>
<dbReference type="PROSITE" id="PS50835">
    <property type="entry name" value="IG_LIKE"/>
    <property type="match status" value="1"/>
</dbReference>
<keyword evidence="2" id="KW-0812">Transmembrane</keyword>
<evidence type="ECO:0000256" key="2">
    <source>
        <dbReference type="SAM" id="Phobius"/>
    </source>
</evidence>
<protein>
    <submittedName>
        <fullName evidence="4">B-cell antigen receptor complex-associated protein alpha chain</fullName>
    </submittedName>
</protein>
<dbReference type="InterPro" id="IPR003599">
    <property type="entry name" value="Ig_sub"/>
</dbReference>
<dbReference type="EMBL" id="JAHFZB010000038">
    <property type="protein sequence ID" value="KAK6469750.1"/>
    <property type="molecule type" value="Genomic_DNA"/>
</dbReference>
<gene>
    <name evidence="4" type="ORF">HHUSO_G32139</name>
</gene>
<dbReference type="InterPro" id="IPR013783">
    <property type="entry name" value="Ig-like_fold"/>
</dbReference>
<dbReference type="InterPro" id="IPR036179">
    <property type="entry name" value="Ig-like_dom_sf"/>
</dbReference>
<evidence type="ECO:0000256" key="1">
    <source>
        <dbReference type="ARBA" id="ARBA00023319"/>
    </source>
</evidence>
<dbReference type="Gene3D" id="2.60.40.10">
    <property type="entry name" value="Immunoglobulins"/>
    <property type="match status" value="1"/>
</dbReference>
<dbReference type="PANTHER" id="PTHR14334">
    <property type="entry name" value="B-CELL ANTIGEN RECEPTOR COMPLEX-ASSOCIATED PROTEIN"/>
    <property type="match status" value="1"/>
</dbReference>